<organism evidence="3 4">
    <name type="scientific">Bifidobacterium ruminantium</name>
    <dbReference type="NCBI Taxonomy" id="78346"/>
    <lineage>
        <taxon>Bacteria</taxon>
        <taxon>Bacillati</taxon>
        <taxon>Actinomycetota</taxon>
        <taxon>Actinomycetes</taxon>
        <taxon>Bifidobacteriales</taxon>
        <taxon>Bifidobacteriaceae</taxon>
        <taxon>Bifidobacterium</taxon>
    </lineage>
</organism>
<keyword evidence="4" id="KW-1185">Reference proteome</keyword>
<dbReference type="STRING" id="78346.BRUM_0531"/>
<accession>A0A087CVU5</accession>
<feature type="transmembrane region" description="Helical" evidence="1">
    <location>
        <begin position="20"/>
        <end position="38"/>
    </location>
</feature>
<dbReference type="EMBL" id="JGZL01000012">
    <property type="protein sequence ID" value="KFI87395.1"/>
    <property type="molecule type" value="Genomic_DNA"/>
</dbReference>
<gene>
    <name evidence="3" type="ORF">BRUM_0531</name>
</gene>
<dbReference type="Proteomes" id="UP000029078">
    <property type="component" value="Unassembled WGS sequence"/>
</dbReference>
<dbReference type="InterPro" id="IPR012495">
    <property type="entry name" value="TadE-like_dom"/>
</dbReference>
<reference evidence="3 4" key="1">
    <citation type="submission" date="2014-03" db="EMBL/GenBank/DDBJ databases">
        <title>Genomics of Bifidobacteria.</title>
        <authorList>
            <person name="Ventura M."/>
            <person name="Milani C."/>
            <person name="Lugli G.A."/>
        </authorList>
    </citation>
    <scope>NUCLEOTIDE SEQUENCE [LARGE SCALE GENOMIC DNA]</scope>
    <source>
        <strain evidence="3 4">LMG 21811</strain>
    </source>
</reference>
<name>A0A087CVU5_BIFRU</name>
<keyword evidence="1" id="KW-0472">Membrane</keyword>
<sequence length="119" mass="12547">MRWWRRHVDKADRGAVTAEFAVVLPCVAVMAMLVLCLGRGAIVSMNCQDAAAAGARAMTIDADGERRAMAAARSIAGDGSTVSFTNDVDAVTVTVRCPVMSDPTGLIPAQVVGKATRYY</sequence>
<keyword evidence="1" id="KW-0812">Transmembrane</keyword>
<dbReference type="Pfam" id="PF07811">
    <property type="entry name" value="TadE"/>
    <property type="match status" value="1"/>
</dbReference>
<dbReference type="InterPro" id="IPR049790">
    <property type="entry name" value="Rv3655c/TadE"/>
</dbReference>
<keyword evidence="1" id="KW-1133">Transmembrane helix</keyword>
<evidence type="ECO:0000259" key="2">
    <source>
        <dbReference type="Pfam" id="PF07811"/>
    </source>
</evidence>
<evidence type="ECO:0000313" key="4">
    <source>
        <dbReference type="Proteomes" id="UP000029078"/>
    </source>
</evidence>
<evidence type="ECO:0000256" key="1">
    <source>
        <dbReference type="SAM" id="Phobius"/>
    </source>
</evidence>
<dbReference type="NCBIfam" id="NF041390">
    <property type="entry name" value="TadE_Rv3655c"/>
    <property type="match status" value="1"/>
</dbReference>
<protein>
    <submittedName>
        <fullName evidence="3">Flp pilus assembly protein TadG</fullName>
    </submittedName>
</protein>
<evidence type="ECO:0000313" key="3">
    <source>
        <dbReference type="EMBL" id="KFI87395.1"/>
    </source>
</evidence>
<dbReference type="eggNOG" id="COG4961">
    <property type="taxonomic scope" value="Bacteria"/>
</dbReference>
<feature type="domain" description="TadE-like" evidence="2">
    <location>
        <begin position="14"/>
        <end position="56"/>
    </location>
</feature>
<dbReference type="AlphaFoldDB" id="A0A087CVU5"/>
<comment type="caution">
    <text evidence="3">The sequence shown here is derived from an EMBL/GenBank/DDBJ whole genome shotgun (WGS) entry which is preliminary data.</text>
</comment>
<proteinExistence type="predicted"/>